<accession>A0A518B196</accession>
<evidence type="ECO:0000313" key="3">
    <source>
        <dbReference type="Proteomes" id="UP000317093"/>
    </source>
</evidence>
<gene>
    <name evidence="2" type="ORF">Pan216_15980</name>
</gene>
<proteinExistence type="predicted"/>
<dbReference type="Gene3D" id="1.20.120.1630">
    <property type="match status" value="1"/>
</dbReference>
<dbReference type="OrthoDB" id="9779233at2"/>
<evidence type="ECO:0000256" key="1">
    <source>
        <dbReference type="SAM" id="Phobius"/>
    </source>
</evidence>
<dbReference type="InterPro" id="IPR010721">
    <property type="entry name" value="UstE-like"/>
</dbReference>
<feature type="transmembrane region" description="Helical" evidence="1">
    <location>
        <begin position="195"/>
        <end position="223"/>
    </location>
</feature>
<dbReference type="PANTHER" id="PTHR32251">
    <property type="entry name" value="3-OXO-5-ALPHA-STEROID 4-DEHYDROGENASE"/>
    <property type="match status" value="1"/>
</dbReference>
<dbReference type="EMBL" id="CP036279">
    <property type="protein sequence ID" value="QDU60748.1"/>
    <property type="molecule type" value="Genomic_DNA"/>
</dbReference>
<reference evidence="2 3" key="1">
    <citation type="submission" date="2019-02" db="EMBL/GenBank/DDBJ databases">
        <title>Deep-cultivation of Planctomycetes and their phenomic and genomic characterization uncovers novel biology.</title>
        <authorList>
            <person name="Wiegand S."/>
            <person name="Jogler M."/>
            <person name="Boedeker C."/>
            <person name="Pinto D."/>
            <person name="Vollmers J."/>
            <person name="Rivas-Marin E."/>
            <person name="Kohn T."/>
            <person name="Peeters S.H."/>
            <person name="Heuer A."/>
            <person name="Rast P."/>
            <person name="Oberbeckmann S."/>
            <person name="Bunk B."/>
            <person name="Jeske O."/>
            <person name="Meyerdierks A."/>
            <person name="Storesund J.E."/>
            <person name="Kallscheuer N."/>
            <person name="Luecker S."/>
            <person name="Lage O.M."/>
            <person name="Pohl T."/>
            <person name="Merkel B.J."/>
            <person name="Hornburger P."/>
            <person name="Mueller R.-W."/>
            <person name="Bruemmer F."/>
            <person name="Labrenz M."/>
            <person name="Spormann A.M."/>
            <person name="Op den Camp H."/>
            <person name="Overmann J."/>
            <person name="Amann R."/>
            <person name="Jetten M.S.M."/>
            <person name="Mascher T."/>
            <person name="Medema M.H."/>
            <person name="Devos D.P."/>
            <person name="Kaster A.-K."/>
            <person name="Ovreas L."/>
            <person name="Rohde M."/>
            <person name="Galperin M.Y."/>
            <person name="Jogler C."/>
        </authorList>
    </citation>
    <scope>NUCLEOTIDE SEQUENCE [LARGE SCALE GENOMIC DNA]</scope>
    <source>
        <strain evidence="2 3">Pan216</strain>
    </source>
</reference>
<dbReference type="KEGG" id="knv:Pan216_15980"/>
<dbReference type="PROSITE" id="PS50244">
    <property type="entry name" value="S5A_REDUCTASE"/>
    <property type="match status" value="1"/>
</dbReference>
<evidence type="ECO:0000313" key="2">
    <source>
        <dbReference type="EMBL" id="QDU60748.1"/>
    </source>
</evidence>
<dbReference type="AlphaFoldDB" id="A0A518B196"/>
<dbReference type="Pfam" id="PF06966">
    <property type="entry name" value="DUF1295"/>
    <property type="match status" value="1"/>
</dbReference>
<keyword evidence="1" id="KW-0472">Membrane</keyword>
<dbReference type="RefSeq" id="WP_145257074.1">
    <property type="nucleotide sequence ID" value="NZ_CP036279.1"/>
</dbReference>
<keyword evidence="1" id="KW-0812">Transmembrane</keyword>
<name>A0A518B196_9BACT</name>
<sequence>MSILSQIAIGWAVVAVTMVLLWLLQRRTGDAGVVDVGWSASIGCLAIFFAATTDAYWLRSLLVMIVASLWSFRLASYLLRDRILKGEEDARYQFLREYWGAKADRNLFWFFQAQALGAVLMAVPILIVMHNPTPYLRMWDVLGAAIVAGSVLGEGVADAQLARFRGRSDNKGKTCRDGLWRYSRHPNYFFEWLHWWGYCVIAIGTPYGWLALLGPAVMFLFLFRLTGIPYTERQALSRRGDDYRRYQRTTSVFIPWFPREEPT</sequence>
<feature type="transmembrane region" description="Helical" evidence="1">
    <location>
        <begin position="56"/>
        <end position="75"/>
    </location>
</feature>
<keyword evidence="1" id="KW-1133">Transmembrane helix</keyword>
<feature type="transmembrane region" description="Helical" evidence="1">
    <location>
        <begin position="107"/>
        <end position="129"/>
    </location>
</feature>
<dbReference type="PANTHER" id="PTHR32251:SF23">
    <property type="entry name" value="3-OXO-5-ALPHA-STEROID 4-DEHYDROGENASE (DUF1295)"/>
    <property type="match status" value="1"/>
</dbReference>
<organism evidence="2 3">
    <name type="scientific">Kolteria novifilia</name>
    <dbReference type="NCBI Taxonomy" id="2527975"/>
    <lineage>
        <taxon>Bacteria</taxon>
        <taxon>Pseudomonadati</taxon>
        <taxon>Planctomycetota</taxon>
        <taxon>Planctomycetia</taxon>
        <taxon>Kolteriales</taxon>
        <taxon>Kolteriaceae</taxon>
        <taxon>Kolteria</taxon>
    </lineage>
</organism>
<feature type="transmembrane region" description="Helical" evidence="1">
    <location>
        <begin position="31"/>
        <end position="50"/>
    </location>
</feature>
<feature type="transmembrane region" description="Helical" evidence="1">
    <location>
        <begin position="6"/>
        <end position="24"/>
    </location>
</feature>
<dbReference type="Proteomes" id="UP000317093">
    <property type="component" value="Chromosome"/>
</dbReference>
<dbReference type="GO" id="GO:0016020">
    <property type="term" value="C:membrane"/>
    <property type="evidence" value="ECO:0007669"/>
    <property type="project" value="TreeGrafter"/>
</dbReference>
<keyword evidence="3" id="KW-1185">Reference proteome</keyword>
<protein>
    <submittedName>
        <fullName evidence="2">3-oxo-5-alpha-steroid 4-dehydrogenase</fullName>
    </submittedName>
</protein>